<dbReference type="PANTHER" id="PTHR35395:SF1">
    <property type="entry name" value="DUF6536 DOMAIN-CONTAINING PROTEIN"/>
    <property type="match status" value="1"/>
</dbReference>
<dbReference type="AlphaFoldDB" id="A0A9P8VFF7"/>
<keyword evidence="1" id="KW-0812">Transmembrane</keyword>
<evidence type="ECO:0000313" key="4">
    <source>
        <dbReference type="Proteomes" id="UP000770015"/>
    </source>
</evidence>
<dbReference type="EMBL" id="JAGSXJ010000007">
    <property type="protein sequence ID" value="KAH6689877.1"/>
    <property type="molecule type" value="Genomic_DNA"/>
</dbReference>
<dbReference type="OrthoDB" id="4850824at2759"/>
<dbReference type="Pfam" id="PF20163">
    <property type="entry name" value="DUF6536"/>
    <property type="match status" value="1"/>
</dbReference>
<dbReference type="InterPro" id="IPR046623">
    <property type="entry name" value="DUF6536"/>
</dbReference>
<proteinExistence type="predicted"/>
<sequence length="321" mass="35684">MTAVLNTVLVLVLSIGLLGCLLSSIHRSGGLTRVLILFDGNCRTSKQINILLHLLSNILSTAILASSNFFMQVLTSPSRQEIDKAHATGRSLDIGVQSLLNFGQLRKRKLVSWSLIVFSSLPLHLFANSVIFWVDDGRMDYTAIYATESFIRGGQYFPLGAALLPDQKTRLKDYLNPSSNISTTIARAAREAAGWKRMDVEACAALYLNKARVPMHDHGDVVMILDSKGWTTEDLWNFNSSQYEAAAAYGPADQLNTLLSTQNTQVGSPRLLTAVAESKIIIDLRAEDDYSGRYDYDDDARIVSRSLARQLARSLRRYLFF</sequence>
<keyword evidence="4" id="KW-1185">Reference proteome</keyword>
<dbReference type="PANTHER" id="PTHR35395">
    <property type="entry name" value="DUF6536 DOMAIN-CONTAINING PROTEIN"/>
    <property type="match status" value="1"/>
</dbReference>
<accession>A0A9P8VFF7</accession>
<reference evidence="3" key="1">
    <citation type="journal article" date="2021" name="Nat. Commun.">
        <title>Genetic determinants of endophytism in the Arabidopsis root mycobiome.</title>
        <authorList>
            <person name="Mesny F."/>
            <person name="Miyauchi S."/>
            <person name="Thiergart T."/>
            <person name="Pickel B."/>
            <person name="Atanasova L."/>
            <person name="Karlsson M."/>
            <person name="Huettel B."/>
            <person name="Barry K.W."/>
            <person name="Haridas S."/>
            <person name="Chen C."/>
            <person name="Bauer D."/>
            <person name="Andreopoulos W."/>
            <person name="Pangilinan J."/>
            <person name="LaButti K."/>
            <person name="Riley R."/>
            <person name="Lipzen A."/>
            <person name="Clum A."/>
            <person name="Drula E."/>
            <person name="Henrissat B."/>
            <person name="Kohler A."/>
            <person name="Grigoriev I.V."/>
            <person name="Martin F.M."/>
            <person name="Hacquard S."/>
        </authorList>
    </citation>
    <scope>NUCLEOTIDE SEQUENCE</scope>
    <source>
        <strain evidence="3">MPI-SDFR-AT-0117</strain>
    </source>
</reference>
<organism evidence="3 4">
    <name type="scientific">Plectosphaerella plurivora</name>
    <dbReference type="NCBI Taxonomy" id="936078"/>
    <lineage>
        <taxon>Eukaryota</taxon>
        <taxon>Fungi</taxon>
        <taxon>Dikarya</taxon>
        <taxon>Ascomycota</taxon>
        <taxon>Pezizomycotina</taxon>
        <taxon>Sordariomycetes</taxon>
        <taxon>Hypocreomycetidae</taxon>
        <taxon>Glomerellales</taxon>
        <taxon>Plectosphaerellaceae</taxon>
        <taxon>Plectosphaerella</taxon>
    </lineage>
</organism>
<evidence type="ECO:0000256" key="1">
    <source>
        <dbReference type="SAM" id="Phobius"/>
    </source>
</evidence>
<keyword evidence="1" id="KW-1133">Transmembrane helix</keyword>
<gene>
    <name evidence="3" type="ORF">F5X68DRAFT_230480</name>
</gene>
<evidence type="ECO:0000259" key="2">
    <source>
        <dbReference type="Pfam" id="PF20163"/>
    </source>
</evidence>
<name>A0A9P8VFF7_9PEZI</name>
<evidence type="ECO:0000313" key="3">
    <source>
        <dbReference type="EMBL" id="KAH6689877.1"/>
    </source>
</evidence>
<feature type="transmembrane region" description="Helical" evidence="1">
    <location>
        <begin position="51"/>
        <end position="71"/>
    </location>
</feature>
<protein>
    <recommendedName>
        <fullName evidence="2">DUF6536 domain-containing protein</fullName>
    </recommendedName>
</protein>
<comment type="caution">
    <text evidence="3">The sequence shown here is derived from an EMBL/GenBank/DDBJ whole genome shotgun (WGS) entry which is preliminary data.</text>
</comment>
<feature type="domain" description="DUF6536" evidence="2">
    <location>
        <begin position="3"/>
        <end position="151"/>
    </location>
</feature>
<feature type="transmembrane region" description="Helical" evidence="1">
    <location>
        <begin position="110"/>
        <end position="134"/>
    </location>
</feature>
<keyword evidence="1" id="KW-0472">Membrane</keyword>
<dbReference type="Proteomes" id="UP000770015">
    <property type="component" value="Unassembled WGS sequence"/>
</dbReference>